<reference evidence="2 3" key="1">
    <citation type="journal article" date="2019" name="Sci. Rep.">
        <title>Comparative genomics of chytrid fungi reveal insights into the obligate biotrophic and pathogenic lifestyle of Synchytrium endobioticum.</title>
        <authorList>
            <person name="van de Vossenberg B.T.L.H."/>
            <person name="Warris S."/>
            <person name="Nguyen H.D.T."/>
            <person name="van Gent-Pelzer M.P.E."/>
            <person name="Joly D.L."/>
            <person name="van de Geest H.C."/>
            <person name="Bonants P.J.M."/>
            <person name="Smith D.S."/>
            <person name="Levesque C.A."/>
            <person name="van der Lee T.A.J."/>
        </authorList>
    </citation>
    <scope>NUCLEOTIDE SEQUENCE [LARGE SCALE GENOMIC DNA]</scope>
    <source>
        <strain evidence="2 3">MB42</strain>
    </source>
</reference>
<comment type="caution">
    <text evidence="2">The sequence shown here is derived from an EMBL/GenBank/DDBJ whole genome shotgun (WGS) entry which is preliminary data.</text>
</comment>
<sequence length="104" mass="11113">MQAITIKANHNVLSFNYNLIVTNVTVVSSHDDTAKPSIGQDLVQKGLGGDSSTPPKPSDAFDRLTIALEADFKDGMALGEADVFIGRVATMLSPNLSDNSIFFE</sequence>
<keyword evidence="3" id="KW-1185">Reference proteome</keyword>
<dbReference type="AlphaFoldDB" id="A0A507DSH9"/>
<evidence type="ECO:0000313" key="2">
    <source>
        <dbReference type="EMBL" id="TPX54187.1"/>
    </source>
</evidence>
<feature type="region of interest" description="Disordered" evidence="1">
    <location>
        <begin position="31"/>
        <end position="59"/>
    </location>
</feature>
<gene>
    <name evidence="2" type="ORF">SeMB42_g00396</name>
</gene>
<dbReference type="EMBL" id="QEAN01000008">
    <property type="protein sequence ID" value="TPX54187.1"/>
    <property type="molecule type" value="Genomic_DNA"/>
</dbReference>
<evidence type="ECO:0000256" key="1">
    <source>
        <dbReference type="SAM" id="MobiDB-lite"/>
    </source>
</evidence>
<proteinExistence type="predicted"/>
<accession>A0A507DSH9</accession>
<evidence type="ECO:0000313" key="3">
    <source>
        <dbReference type="Proteomes" id="UP000317494"/>
    </source>
</evidence>
<protein>
    <submittedName>
        <fullName evidence="2">Uncharacterized protein</fullName>
    </submittedName>
</protein>
<dbReference type="Proteomes" id="UP000317494">
    <property type="component" value="Unassembled WGS sequence"/>
</dbReference>
<name>A0A507DSH9_9FUNG</name>
<dbReference type="VEuPathDB" id="FungiDB:SeMB42_g00396"/>
<organism evidence="2 3">
    <name type="scientific">Synchytrium endobioticum</name>
    <dbReference type="NCBI Taxonomy" id="286115"/>
    <lineage>
        <taxon>Eukaryota</taxon>
        <taxon>Fungi</taxon>
        <taxon>Fungi incertae sedis</taxon>
        <taxon>Chytridiomycota</taxon>
        <taxon>Chytridiomycota incertae sedis</taxon>
        <taxon>Chytridiomycetes</taxon>
        <taxon>Synchytriales</taxon>
        <taxon>Synchytriaceae</taxon>
        <taxon>Synchytrium</taxon>
    </lineage>
</organism>